<gene>
    <name evidence="1" type="ORF">L2725_17495</name>
</gene>
<proteinExistence type="predicted"/>
<dbReference type="Pfam" id="PF07661">
    <property type="entry name" value="MORN_2"/>
    <property type="match status" value="4"/>
</dbReference>
<evidence type="ECO:0000313" key="1">
    <source>
        <dbReference type="EMBL" id="MCL2915552.1"/>
    </source>
</evidence>
<reference evidence="1 2" key="1">
    <citation type="submission" date="2022-01" db="EMBL/GenBank/DDBJ databases">
        <title>Whole genome-based taxonomy of the Shewanellaceae.</title>
        <authorList>
            <person name="Martin-Rodriguez A.J."/>
        </authorList>
    </citation>
    <scope>NUCLEOTIDE SEQUENCE [LARGE SCALE GENOMIC DNA]</scope>
    <source>
        <strain evidence="1 2">DSM 21332</strain>
    </source>
</reference>
<dbReference type="Gene3D" id="3.90.930.1">
    <property type="match status" value="1"/>
</dbReference>
<accession>A0ABT0NAR6</accession>
<dbReference type="Proteomes" id="UP001202831">
    <property type="component" value="Unassembled WGS sequence"/>
</dbReference>
<dbReference type="RefSeq" id="WP_249250142.1">
    <property type="nucleotide sequence ID" value="NZ_JAKIKT010000007.1"/>
</dbReference>
<dbReference type="EMBL" id="JAKIKT010000007">
    <property type="protein sequence ID" value="MCL2915552.1"/>
    <property type="molecule type" value="Genomic_DNA"/>
</dbReference>
<keyword evidence="2" id="KW-1185">Reference proteome</keyword>
<organism evidence="1 2">
    <name type="scientific">Shewanella corallii</name>
    <dbReference type="NCBI Taxonomy" id="560080"/>
    <lineage>
        <taxon>Bacteria</taxon>
        <taxon>Pseudomonadati</taxon>
        <taxon>Pseudomonadota</taxon>
        <taxon>Gammaproteobacteria</taxon>
        <taxon>Alteromonadales</taxon>
        <taxon>Shewanellaceae</taxon>
        <taxon>Shewanella</taxon>
    </lineage>
</organism>
<dbReference type="InterPro" id="IPR011652">
    <property type="entry name" value="MORN_2"/>
</dbReference>
<evidence type="ECO:0000313" key="2">
    <source>
        <dbReference type="Proteomes" id="UP001202831"/>
    </source>
</evidence>
<evidence type="ECO:0008006" key="3">
    <source>
        <dbReference type="Google" id="ProtNLM"/>
    </source>
</evidence>
<comment type="caution">
    <text evidence="1">The sequence shown here is derived from an EMBL/GenBank/DDBJ whole genome shotgun (WGS) entry which is preliminary data.</text>
</comment>
<dbReference type="SUPFAM" id="SSF82185">
    <property type="entry name" value="Histone H3 K4-specific methyltransferase SET7/9 N-terminal domain"/>
    <property type="match status" value="1"/>
</dbReference>
<name>A0ABT0NAR6_9GAMM</name>
<sequence length="162" mass="18904">MSPKLKWTIKGRLEIVYTGTLKSMERYTGYARLFHGDNLYGEGECIDGVKVGPWKHYHADGQLMQECTYNSKGKEEGVCRHYQANGQLSSEEWFLSGKLDGECRTWYEDGALSSLCQHDNGKRLESREYYPNGALRMVMQFENDKFKSETWYREDGSLWRQT</sequence>
<protein>
    <recommendedName>
        <fullName evidence="3">Toxin-antitoxin system YwqK family antitoxin</fullName>
    </recommendedName>
</protein>